<dbReference type="Pfam" id="PF13567">
    <property type="entry name" value="DUF4131"/>
    <property type="match status" value="1"/>
</dbReference>
<keyword evidence="3 6" id="KW-0812">Transmembrane</keyword>
<evidence type="ECO:0000256" key="5">
    <source>
        <dbReference type="ARBA" id="ARBA00023136"/>
    </source>
</evidence>
<dbReference type="Proteomes" id="UP000198785">
    <property type="component" value="Unassembled WGS sequence"/>
</dbReference>
<dbReference type="STRING" id="683125.SAMN05660206_11278"/>
<feature type="transmembrane region" description="Helical" evidence="6">
    <location>
        <begin position="517"/>
        <end position="537"/>
    </location>
</feature>
<dbReference type="GO" id="GO:0005886">
    <property type="term" value="C:plasma membrane"/>
    <property type="evidence" value="ECO:0007669"/>
    <property type="project" value="UniProtKB-SubCell"/>
</dbReference>
<evidence type="ECO:0000313" key="10">
    <source>
        <dbReference type="Proteomes" id="UP000198785"/>
    </source>
</evidence>
<evidence type="ECO:0000256" key="2">
    <source>
        <dbReference type="ARBA" id="ARBA00022475"/>
    </source>
</evidence>
<dbReference type="InterPro" id="IPR004477">
    <property type="entry name" value="ComEC_N"/>
</dbReference>
<keyword evidence="4 6" id="KW-1133">Transmembrane helix</keyword>
<organism evidence="9 10">
    <name type="scientific">Sphingobacterium wenxiniae</name>
    <dbReference type="NCBI Taxonomy" id="683125"/>
    <lineage>
        <taxon>Bacteria</taxon>
        <taxon>Pseudomonadati</taxon>
        <taxon>Bacteroidota</taxon>
        <taxon>Sphingobacteriia</taxon>
        <taxon>Sphingobacteriales</taxon>
        <taxon>Sphingobacteriaceae</taxon>
        <taxon>Sphingobacterium</taxon>
    </lineage>
</organism>
<evidence type="ECO:0000256" key="6">
    <source>
        <dbReference type="SAM" id="Phobius"/>
    </source>
</evidence>
<feature type="transmembrane region" description="Helical" evidence="6">
    <location>
        <begin position="368"/>
        <end position="385"/>
    </location>
</feature>
<feature type="transmembrane region" description="Helical" evidence="6">
    <location>
        <begin position="397"/>
        <end position="420"/>
    </location>
</feature>
<reference evidence="9 10" key="1">
    <citation type="submission" date="2016-10" db="EMBL/GenBank/DDBJ databases">
        <authorList>
            <person name="de Groot N.N."/>
        </authorList>
    </citation>
    <scope>NUCLEOTIDE SEQUENCE [LARGE SCALE GENOMIC DNA]</scope>
    <source>
        <strain evidence="9 10">DSM 22789</strain>
    </source>
</reference>
<dbReference type="InterPro" id="IPR025405">
    <property type="entry name" value="DUF4131"/>
</dbReference>
<gene>
    <name evidence="9" type="ORF">SAMN05660206_11278</name>
</gene>
<keyword evidence="2" id="KW-1003">Cell membrane</keyword>
<feature type="transmembrane region" description="Helical" evidence="6">
    <location>
        <begin position="463"/>
        <end position="485"/>
    </location>
</feature>
<keyword evidence="10" id="KW-1185">Reference proteome</keyword>
<feature type="transmembrane region" description="Helical" evidence="6">
    <location>
        <begin position="344"/>
        <end position="362"/>
    </location>
</feature>
<evidence type="ECO:0000256" key="3">
    <source>
        <dbReference type="ARBA" id="ARBA00022692"/>
    </source>
</evidence>
<evidence type="ECO:0000256" key="4">
    <source>
        <dbReference type="ARBA" id="ARBA00022989"/>
    </source>
</evidence>
<evidence type="ECO:0000313" key="9">
    <source>
        <dbReference type="EMBL" id="SFT10983.1"/>
    </source>
</evidence>
<feature type="transmembrane region" description="Helical" evidence="6">
    <location>
        <begin position="491"/>
        <end position="510"/>
    </location>
</feature>
<protein>
    <submittedName>
        <fullName evidence="9">Competence protein ComEC</fullName>
    </submittedName>
</protein>
<dbReference type="RefSeq" id="WP_093367108.1">
    <property type="nucleotide sequence ID" value="NZ_FOZZ01000012.1"/>
</dbReference>
<dbReference type="Pfam" id="PF03772">
    <property type="entry name" value="Competence"/>
    <property type="match status" value="1"/>
</dbReference>
<dbReference type="NCBIfam" id="TIGR00360">
    <property type="entry name" value="ComEC_N-term"/>
    <property type="match status" value="1"/>
</dbReference>
<sequence>MVRKPVLLLEGRRMPFAKLLLLLLLGIVVGRFVVMPHWILLGIPYLLCVMLIALLVLERWRLRVSQRIAPTLCYVFIGLLGVLVMAVHQPWNQKNYFGNATTIMLIGIIDDEPIEKEKTIRFPVKVIAVQDGGLQQRVTGKLMMTVMKDSVGVQLFSYGDKLQFPNVSRPVSPAYNPAQFDYQRYLAHKNIYRQAFLAAQEVSVLAVGKGNPVVAFALRVRESLVEKFSRYVQDEYAFQISTALIFGYRTEMRSEVLQAFTNTGTIHVLSVSGLHVSIVFGLLHVLLRFMDRWPLGRSLRFCITLVAIWSYVVLTGMAPAILRAGIMITFFVLASWTNRHQHNLNTLFASAFFILLFAPQMLMDVGFQLSYMAMLGLFTLYPLLNNTVDVQNKYLRLFLQSIFVSVAAQLFTAPLALYYFHQFPNYFLLGNLFIAIPSTLIMYVGVALACCPWSMLNIWLGKALTWLINWTFAGLQAIDGLPYAVWQGIDFGPLELVSFSLVLICLIVLWNYRNKSALFIGLGCMLLLIGASAWRTIDKRSFSGIKFYNTQREISIGVFDKGKVLLLSSLDSLQHAQLQFQVLADVQQYRSAENVQYIHLGSGSKQNREVEVLGKRIGILENAQRNPESLQNMDMIIWRYGNFTPMESVGHSFLIFDGTNSDRRLTELTEQANELGIPYYILKDNFAYVWER</sequence>
<feature type="transmembrane region" description="Helical" evidence="6">
    <location>
        <begin position="16"/>
        <end position="33"/>
    </location>
</feature>
<dbReference type="OrthoDB" id="9761531at2"/>
<dbReference type="AlphaFoldDB" id="A0A1I6VB58"/>
<dbReference type="InterPro" id="IPR052159">
    <property type="entry name" value="Competence_DNA_uptake"/>
</dbReference>
<name>A0A1I6VB58_9SPHI</name>
<feature type="transmembrane region" description="Helical" evidence="6">
    <location>
        <begin position="266"/>
        <end position="286"/>
    </location>
</feature>
<evidence type="ECO:0000256" key="1">
    <source>
        <dbReference type="ARBA" id="ARBA00004651"/>
    </source>
</evidence>
<evidence type="ECO:0000259" key="7">
    <source>
        <dbReference type="Pfam" id="PF03772"/>
    </source>
</evidence>
<feature type="transmembrane region" description="Helical" evidence="6">
    <location>
        <begin position="320"/>
        <end position="337"/>
    </location>
</feature>
<feature type="domain" description="DUF4131" evidence="8">
    <location>
        <begin position="41"/>
        <end position="201"/>
    </location>
</feature>
<dbReference type="EMBL" id="FOZZ01000012">
    <property type="protein sequence ID" value="SFT10983.1"/>
    <property type="molecule type" value="Genomic_DNA"/>
</dbReference>
<accession>A0A1I6VB58</accession>
<feature type="transmembrane region" description="Helical" evidence="6">
    <location>
        <begin position="69"/>
        <end position="87"/>
    </location>
</feature>
<comment type="subcellular location">
    <subcellularLocation>
        <location evidence="1">Cell membrane</location>
        <topology evidence="1">Multi-pass membrane protein</topology>
    </subcellularLocation>
</comment>
<keyword evidence="5 6" id="KW-0472">Membrane</keyword>
<dbReference type="PANTHER" id="PTHR30619">
    <property type="entry name" value="DNA INTERNALIZATION/COMPETENCE PROTEIN COMEC/REC2"/>
    <property type="match status" value="1"/>
</dbReference>
<feature type="domain" description="ComEC/Rec2-related protein" evidence="7">
    <location>
        <begin position="244"/>
        <end position="511"/>
    </location>
</feature>
<feature type="transmembrane region" description="Helical" evidence="6">
    <location>
        <begin position="426"/>
        <end position="451"/>
    </location>
</feature>
<proteinExistence type="predicted"/>
<dbReference type="PANTHER" id="PTHR30619:SF1">
    <property type="entry name" value="RECOMBINATION PROTEIN 2"/>
    <property type="match status" value="1"/>
</dbReference>
<evidence type="ECO:0000259" key="8">
    <source>
        <dbReference type="Pfam" id="PF13567"/>
    </source>
</evidence>
<feature type="transmembrane region" description="Helical" evidence="6">
    <location>
        <begin position="39"/>
        <end position="57"/>
    </location>
</feature>